<evidence type="ECO:0000256" key="3">
    <source>
        <dbReference type="ARBA" id="ARBA00012417"/>
    </source>
</evidence>
<protein>
    <recommendedName>
        <fullName evidence="3">DNA-directed DNA polymerase</fullName>
        <ecNumber evidence="3">2.7.7.7</ecNumber>
    </recommendedName>
</protein>
<evidence type="ECO:0000256" key="7">
    <source>
        <dbReference type="ARBA" id="ARBA00022932"/>
    </source>
</evidence>
<evidence type="ECO:0000256" key="8">
    <source>
        <dbReference type="ARBA" id="ARBA00023242"/>
    </source>
</evidence>
<dbReference type="EMBL" id="AMGV01000012">
    <property type="protein sequence ID" value="KEF53671.1"/>
    <property type="molecule type" value="Genomic_DNA"/>
</dbReference>
<sequence>MAPTQGLLRPFDRNENYDQKSRLPDTYSPLYSYRLPRGETKQYLQQYGDMYFLRLAKLKPVVEKIAQADWEDFEIAGEQAQRVERVLDVRQGQLCWVVGTVYLDMALKPNILEDISREHWIAGPPPRKSYFSADGETQIMLEDESGRLRLAGAMLKNTLLVTGVIIAALGTENANGDFEVLDMHIPELPRQPKRGDRDDEGESKMELDDQPRKKIALVSGLNISGTSADTLSLSLLSEFLLGESLDTVDQDSSAHISRLIIAGNSIAADTVISAGEDHNSSKKSSSAHANKKYGYDSTSYNPVPTQLLDAFLSELLPTIPITIMSGEQDPANSSLPQQPIHPAIFPHSRAYTSASSNTDTPEDSEPGWFDSVTNPWDGDVSGWRFMGNSGQPVDDILKYVDLGGPDGTGPEGRLEVMESMLRWRCGAPTAPDTLHCYPFQNRDQFVLDACPHVFFVGNQPRFDTCVIDGPGGERVRLITIPSFSETGELVLLDSETLEVEIVKFDVND</sequence>
<feature type="domain" description="DNA polymerase delta subunit OB-fold" evidence="12">
    <location>
        <begin position="46"/>
        <end position="182"/>
    </location>
</feature>
<dbReference type="EC" id="2.7.7.7" evidence="3"/>
<dbReference type="VEuPathDB" id="FungiDB:A1O9_10071"/>
<keyword evidence="14" id="KW-1185">Reference proteome</keyword>
<dbReference type="FunFam" id="2.40.50.430:FF:000002">
    <property type="entry name" value="DNA polymerase delta subunit"/>
    <property type="match status" value="1"/>
</dbReference>
<dbReference type="GeneID" id="25284977"/>
<dbReference type="InterPro" id="IPR007185">
    <property type="entry name" value="DNA_pol_a/d/e_bsu"/>
</dbReference>
<dbReference type="GO" id="GO:0006273">
    <property type="term" value="P:lagging strand elongation"/>
    <property type="evidence" value="ECO:0007669"/>
    <property type="project" value="UniProtKB-ARBA"/>
</dbReference>
<dbReference type="FunFam" id="3.60.21.50:FF:000006">
    <property type="entry name" value="DNA polymerase delta subunit 2, putative"/>
    <property type="match status" value="1"/>
</dbReference>
<gene>
    <name evidence="13" type="ORF">A1O9_10071</name>
</gene>
<dbReference type="STRING" id="1182545.A0A072P1G5"/>
<evidence type="ECO:0000259" key="11">
    <source>
        <dbReference type="Pfam" id="PF04042"/>
    </source>
</evidence>
<evidence type="ECO:0000313" key="14">
    <source>
        <dbReference type="Proteomes" id="UP000027920"/>
    </source>
</evidence>
<dbReference type="CDD" id="cd07387">
    <property type="entry name" value="MPP_PolD2_C"/>
    <property type="match status" value="1"/>
</dbReference>
<reference evidence="13 14" key="1">
    <citation type="submission" date="2013-03" db="EMBL/GenBank/DDBJ databases">
        <title>The Genome Sequence of Exophiala aquamarina CBS 119918.</title>
        <authorList>
            <consortium name="The Broad Institute Genomics Platform"/>
            <person name="Cuomo C."/>
            <person name="de Hoog S."/>
            <person name="Gorbushina A."/>
            <person name="Walker B."/>
            <person name="Young S.K."/>
            <person name="Zeng Q."/>
            <person name="Gargeya S."/>
            <person name="Fitzgerald M."/>
            <person name="Haas B."/>
            <person name="Abouelleil A."/>
            <person name="Allen A.W."/>
            <person name="Alvarado L."/>
            <person name="Arachchi H.M."/>
            <person name="Berlin A.M."/>
            <person name="Chapman S.B."/>
            <person name="Gainer-Dewar J."/>
            <person name="Goldberg J."/>
            <person name="Griggs A."/>
            <person name="Gujja S."/>
            <person name="Hansen M."/>
            <person name="Howarth C."/>
            <person name="Imamovic A."/>
            <person name="Ireland A."/>
            <person name="Larimer J."/>
            <person name="McCowan C."/>
            <person name="Murphy C."/>
            <person name="Pearson M."/>
            <person name="Poon T.W."/>
            <person name="Priest M."/>
            <person name="Roberts A."/>
            <person name="Saif S."/>
            <person name="Shea T."/>
            <person name="Sisk P."/>
            <person name="Sykes S."/>
            <person name="Wortman J."/>
            <person name="Nusbaum C."/>
            <person name="Birren B."/>
        </authorList>
    </citation>
    <scope>NUCLEOTIDE SEQUENCE [LARGE SCALE GENOMIC DNA]</scope>
    <source>
        <strain evidence="13 14">CBS 119918</strain>
    </source>
</reference>
<evidence type="ECO:0000256" key="4">
    <source>
        <dbReference type="ARBA" id="ARBA00022679"/>
    </source>
</evidence>
<keyword evidence="6" id="KW-0235">DNA replication</keyword>
<feature type="region of interest" description="Disordered" evidence="10">
    <location>
        <begin position="276"/>
        <end position="296"/>
    </location>
</feature>
<evidence type="ECO:0000256" key="9">
    <source>
        <dbReference type="ARBA" id="ARBA00049244"/>
    </source>
</evidence>
<keyword evidence="4" id="KW-0808">Transferase</keyword>
<evidence type="ECO:0000256" key="5">
    <source>
        <dbReference type="ARBA" id="ARBA00022695"/>
    </source>
</evidence>
<comment type="catalytic activity">
    <reaction evidence="9">
        <text>DNA(n) + a 2'-deoxyribonucleoside 5'-triphosphate = DNA(n+1) + diphosphate</text>
        <dbReference type="Rhea" id="RHEA:22508"/>
        <dbReference type="Rhea" id="RHEA-COMP:17339"/>
        <dbReference type="Rhea" id="RHEA-COMP:17340"/>
        <dbReference type="ChEBI" id="CHEBI:33019"/>
        <dbReference type="ChEBI" id="CHEBI:61560"/>
        <dbReference type="ChEBI" id="CHEBI:173112"/>
        <dbReference type="EC" id="2.7.7.7"/>
    </reaction>
</comment>
<dbReference type="GO" id="GO:0003677">
    <property type="term" value="F:DNA binding"/>
    <property type="evidence" value="ECO:0007669"/>
    <property type="project" value="InterPro"/>
</dbReference>
<feature type="region of interest" description="Disordered" evidence="10">
    <location>
        <begin position="351"/>
        <end position="372"/>
    </location>
</feature>
<dbReference type="InterPro" id="IPR024826">
    <property type="entry name" value="DNA_pol_delta/II_ssu"/>
</dbReference>
<evidence type="ECO:0000256" key="6">
    <source>
        <dbReference type="ARBA" id="ARBA00022705"/>
    </source>
</evidence>
<dbReference type="InterPro" id="IPR040663">
    <property type="entry name" value="DNA_pol_D_N"/>
</dbReference>
<feature type="region of interest" description="Disordered" evidence="10">
    <location>
        <begin position="1"/>
        <end position="23"/>
    </location>
</feature>
<keyword evidence="7" id="KW-0239">DNA-directed DNA polymerase</keyword>
<dbReference type="PANTHER" id="PTHR10416">
    <property type="entry name" value="DNA POLYMERASE DELTA SUBUNIT 2"/>
    <property type="match status" value="1"/>
</dbReference>
<dbReference type="GO" id="GO:0006281">
    <property type="term" value="P:DNA repair"/>
    <property type="evidence" value="ECO:0007669"/>
    <property type="project" value="UniProtKB-ARBA"/>
</dbReference>
<accession>A0A072P1G5</accession>
<comment type="similarity">
    <text evidence="2">Belongs to the DNA polymerase delta/II small subunit family.</text>
</comment>
<evidence type="ECO:0000256" key="10">
    <source>
        <dbReference type="SAM" id="MobiDB-lite"/>
    </source>
</evidence>
<dbReference type="Gene3D" id="2.40.50.430">
    <property type="match status" value="1"/>
</dbReference>
<keyword evidence="5" id="KW-0548">Nucleotidyltransferase</keyword>
<dbReference type="GO" id="GO:0003887">
    <property type="term" value="F:DNA-directed DNA polymerase activity"/>
    <property type="evidence" value="ECO:0007669"/>
    <property type="project" value="UniProtKB-KW"/>
</dbReference>
<dbReference type="GO" id="GO:0043625">
    <property type="term" value="C:delta DNA polymerase complex"/>
    <property type="evidence" value="ECO:0007669"/>
    <property type="project" value="TreeGrafter"/>
</dbReference>
<dbReference type="Pfam" id="PF18018">
    <property type="entry name" value="DNA_pol_D_N"/>
    <property type="match status" value="1"/>
</dbReference>
<dbReference type="Gene3D" id="3.60.21.50">
    <property type="match status" value="1"/>
</dbReference>
<evidence type="ECO:0000259" key="12">
    <source>
        <dbReference type="Pfam" id="PF18018"/>
    </source>
</evidence>
<feature type="compositionally biased region" description="Basic and acidic residues" evidence="10">
    <location>
        <begin position="10"/>
        <end position="23"/>
    </location>
</feature>
<comment type="subcellular location">
    <subcellularLocation>
        <location evidence="1">Nucleus</location>
    </subcellularLocation>
</comment>
<dbReference type="AlphaFoldDB" id="A0A072P1G5"/>
<dbReference type="InterPro" id="IPR041863">
    <property type="entry name" value="PolD2_C"/>
</dbReference>
<comment type="caution">
    <text evidence="13">The sequence shown here is derived from an EMBL/GenBank/DDBJ whole genome shotgun (WGS) entry which is preliminary data.</text>
</comment>
<proteinExistence type="inferred from homology"/>
<evidence type="ECO:0000256" key="1">
    <source>
        <dbReference type="ARBA" id="ARBA00004123"/>
    </source>
</evidence>
<organism evidence="13 14">
    <name type="scientific">Exophiala aquamarina CBS 119918</name>
    <dbReference type="NCBI Taxonomy" id="1182545"/>
    <lineage>
        <taxon>Eukaryota</taxon>
        <taxon>Fungi</taxon>
        <taxon>Dikarya</taxon>
        <taxon>Ascomycota</taxon>
        <taxon>Pezizomycotina</taxon>
        <taxon>Eurotiomycetes</taxon>
        <taxon>Chaetothyriomycetidae</taxon>
        <taxon>Chaetothyriales</taxon>
        <taxon>Herpotrichiellaceae</taxon>
        <taxon>Exophiala</taxon>
    </lineage>
</organism>
<dbReference type="OrthoDB" id="3763at2759"/>
<feature type="region of interest" description="Disordered" evidence="10">
    <location>
        <begin position="186"/>
        <end position="209"/>
    </location>
</feature>
<keyword evidence="8" id="KW-0539">Nucleus</keyword>
<feature type="compositionally biased region" description="Basic and acidic residues" evidence="10">
    <location>
        <begin position="193"/>
        <end position="209"/>
    </location>
</feature>
<dbReference type="Pfam" id="PF04042">
    <property type="entry name" value="DNA_pol_E_B"/>
    <property type="match status" value="1"/>
</dbReference>
<name>A0A072P1G5_9EURO</name>
<feature type="domain" description="DNA polymerase alpha/delta/epsilon subunit B" evidence="11">
    <location>
        <begin position="215"/>
        <end position="464"/>
    </location>
</feature>
<evidence type="ECO:0000313" key="13">
    <source>
        <dbReference type="EMBL" id="KEF53671.1"/>
    </source>
</evidence>
<dbReference type="HOGENOM" id="CLU_021763_1_0_1"/>
<dbReference type="PANTHER" id="PTHR10416:SF0">
    <property type="entry name" value="DNA POLYMERASE DELTA SUBUNIT 2"/>
    <property type="match status" value="1"/>
</dbReference>
<dbReference type="RefSeq" id="XP_013256261.1">
    <property type="nucleotide sequence ID" value="XM_013400807.1"/>
</dbReference>
<evidence type="ECO:0000256" key="2">
    <source>
        <dbReference type="ARBA" id="ARBA00006035"/>
    </source>
</evidence>
<dbReference type="Proteomes" id="UP000027920">
    <property type="component" value="Unassembled WGS sequence"/>
</dbReference>